<dbReference type="InterPro" id="IPR035248">
    <property type="entry name" value="PRMT5_C"/>
</dbReference>
<keyword evidence="1" id="KW-0949">S-adenosyl-L-methionine</keyword>
<dbReference type="PANTHER" id="PTHR10738">
    <property type="entry name" value="PROTEIN ARGININE N-METHYLTRANSFERASE 5"/>
    <property type="match status" value="1"/>
</dbReference>
<dbReference type="OrthoDB" id="1368803at2759"/>
<dbReference type="SUPFAM" id="SSF53335">
    <property type="entry name" value="S-adenosyl-L-methionine-dependent methyltransferases"/>
    <property type="match status" value="1"/>
</dbReference>
<gene>
    <name evidence="4" type="ORF">CANCADRAFT_45207</name>
</gene>
<feature type="domain" description="PRMT5 arginine-N-methyltransferase" evidence="2">
    <location>
        <begin position="136"/>
        <end position="304"/>
    </location>
</feature>
<evidence type="ECO:0000259" key="3">
    <source>
        <dbReference type="Pfam" id="PF17286"/>
    </source>
</evidence>
<accession>A0A1E4TAM7</accession>
<evidence type="ECO:0000313" key="4">
    <source>
        <dbReference type="EMBL" id="ODV88708.1"/>
    </source>
</evidence>
<evidence type="ECO:0000259" key="2">
    <source>
        <dbReference type="Pfam" id="PF05185"/>
    </source>
</evidence>
<dbReference type="InterPro" id="IPR029063">
    <property type="entry name" value="SAM-dependent_MTases_sf"/>
</dbReference>
<dbReference type="GO" id="GO:0005829">
    <property type="term" value="C:cytosol"/>
    <property type="evidence" value="ECO:0007669"/>
    <property type="project" value="TreeGrafter"/>
</dbReference>
<dbReference type="EMBL" id="KV453843">
    <property type="protein sequence ID" value="ODV88708.1"/>
    <property type="molecule type" value="Genomic_DNA"/>
</dbReference>
<dbReference type="GO" id="GO:0016274">
    <property type="term" value="F:protein-arginine N-methyltransferase activity"/>
    <property type="evidence" value="ECO:0007669"/>
    <property type="project" value="InterPro"/>
</dbReference>
<name>A0A1E4TAM7_9ASCO</name>
<dbReference type="AlphaFoldDB" id="A0A1E4TAM7"/>
<dbReference type="Pfam" id="PF17286">
    <property type="entry name" value="PRMT5_C"/>
    <property type="match status" value="1"/>
</dbReference>
<sequence length="514" mass="57714">MPRSYQMWHEAVSGLPSQIVIKPALIFSKASLDLSATLVDWYSSTVSHIFLDITDENETPFLPGQRNLPALQPVYESLLAAFAVSSFPPVIAMRVHSDALPNKSNYLSAQSDKNIIVLGFPSYYKRVLERQFPKQKQTHLDVLQTPMQPHKQLLTSTMYKTMETDQKKYNMYRAAIASALKTITDRDPEISCISILLIGAGYGHIIDEIMRCRSEVDDDIEFQVVAIERNPVPAAAVKEGYEADYSCLKVLNLDTLKASVRLAELGAFDIIVSELIGSFGDNELCPECLSLPQLCSMKSPDTIMIPSNITTFVEPIYSPLLHSEWTAATRSRDEFKRLPLIVNPDKVRYFSANPEHAQEGTKSVYFPWKGIKPRELWSFGFPQGMFKDPEMPMDLISSTTTMNQRFAEVQWGNESSESKINGFMGYFEAVLYGDIVINNLTGSENCLSSWFPAFFPLGQALTLPENGTLHATFSRNTDSTSVWYDFSAITRDESGSALSERVTYNVDGSHKIYL</sequence>
<dbReference type="GO" id="GO:0005634">
    <property type="term" value="C:nucleus"/>
    <property type="evidence" value="ECO:0007669"/>
    <property type="project" value="TreeGrafter"/>
</dbReference>
<dbReference type="GO" id="GO:0006355">
    <property type="term" value="P:regulation of DNA-templated transcription"/>
    <property type="evidence" value="ECO:0007669"/>
    <property type="project" value="TreeGrafter"/>
</dbReference>
<dbReference type="InterPro" id="IPR025799">
    <property type="entry name" value="Arg_MeTrfase"/>
</dbReference>
<evidence type="ECO:0008006" key="6">
    <source>
        <dbReference type="Google" id="ProtNLM"/>
    </source>
</evidence>
<dbReference type="InterPro" id="IPR035075">
    <property type="entry name" value="PRMT5"/>
</dbReference>
<dbReference type="PANTHER" id="PTHR10738:SF0">
    <property type="entry name" value="PROTEIN ARGININE N-METHYLTRANSFERASE 5"/>
    <property type="match status" value="1"/>
</dbReference>
<dbReference type="Gene3D" id="3.40.50.150">
    <property type="entry name" value="Vaccinia Virus protein VP39"/>
    <property type="match status" value="1"/>
</dbReference>
<reference evidence="5" key="1">
    <citation type="submission" date="2016-02" db="EMBL/GenBank/DDBJ databases">
        <title>Comparative genomics of biotechnologically important yeasts.</title>
        <authorList>
            <consortium name="DOE Joint Genome Institute"/>
            <person name="Riley R."/>
            <person name="Haridas S."/>
            <person name="Wolfe K.H."/>
            <person name="Lopes M.R."/>
            <person name="Hittinger C.T."/>
            <person name="Goker M."/>
            <person name="Salamov A."/>
            <person name="Wisecaver J."/>
            <person name="Long T.M."/>
            <person name="Aerts A.L."/>
            <person name="Barry K."/>
            <person name="Choi C."/>
            <person name="Clum A."/>
            <person name="Coughlan A.Y."/>
            <person name="Deshpande S."/>
            <person name="Douglass A.P."/>
            <person name="Hanson S.J."/>
            <person name="Klenk H.-P."/>
            <person name="Labutti K."/>
            <person name="Lapidus A."/>
            <person name="Lindquist E."/>
            <person name="Lipzen A."/>
            <person name="Meier-Kolthoff J.P."/>
            <person name="Ohm R.A."/>
            <person name="Otillar R.P."/>
            <person name="Pangilinan J."/>
            <person name="Peng Y."/>
            <person name="Rokas A."/>
            <person name="Rosa C.A."/>
            <person name="Scheuner C."/>
            <person name="Sibirny A.A."/>
            <person name="Slot J.C."/>
            <person name="Stielow J.B."/>
            <person name="Sun H."/>
            <person name="Kurtzman C.P."/>
            <person name="Blackwell M."/>
            <person name="Jeffries T.W."/>
            <person name="Grigoriev I.V."/>
        </authorList>
    </citation>
    <scope>NUCLEOTIDE SEQUENCE [LARGE SCALE GENOMIC DNA]</scope>
    <source>
        <strain evidence="5">NRRL Y-17796</strain>
    </source>
</reference>
<dbReference type="Pfam" id="PF05185">
    <property type="entry name" value="PRMT5"/>
    <property type="match status" value="1"/>
</dbReference>
<organism evidence="4 5">
    <name type="scientific">Tortispora caseinolytica NRRL Y-17796</name>
    <dbReference type="NCBI Taxonomy" id="767744"/>
    <lineage>
        <taxon>Eukaryota</taxon>
        <taxon>Fungi</taxon>
        <taxon>Dikarya</taxon>
        <taxon>Ascomycota</taxon>
        <taxon>Saccharomycotina</taxon>
        <taxon>Trigonopsidomycetes</taxon>
        <taxon>Trigonopsidales</taxon>
        <taxon>Trigonopsidaceae</taxon>
        <taxon>Tortispora</taxon>
    </lineage>
</organism>
<evidence type="ECO:0000313" key="5">
    <source>
        <dbReference type="Proteomes" id="UP000095023"/>
    </source>
</evidence>
<feature type="domain" description="PRMT5 oligomerisation" evidence="3">
    <location>
        <begin position="309"/>
        <end position="489"/>
    </location>
</feature>
<keyword evidence="5" id="KW-1185">Reference proteome</keyword>
<dbReference type="Gene3D" id="2.70.160.11">
    <property type="entry name" value="Hnrnp arginine n-methyltransferase1"/>
    <property type="match status" value="1"/>
</dbReference>
<proteinExistence type="predicted"/>
<protein>
    <recommendedName>
        <fullName evidence="6">PRMT5 arginine-N-methyltransferase domain-containing protein</fullName>
    </recommendedName>
</protein>
<dbReference type="Proteomes" id="UP000095023">
    <property type="component" value="Unassembled WGS sequence"/>
</dbReference>
<evidence type="ECO:0000256" key="1">
    <source>
        <dbReference type="ARBA" id="ARBA00022691"/>
    </source>
</evidence>